<dbReference type="AlphaFoldDB" id="A0A4R6IPY0"/>
<organism evidence="1 2">
    <name type="scientific">Pedobacter duraquae</name>
    <dbReference type="NCBI Taxonomy" id="425511"/>
    <lineage>
        <taxon>Bacteria</taxon>
        <taxon>Pseudomonadati</taxon>
        <taxon>Bacteroidota</taxon>
        <taxon>Sphingobacteriia</taxon>
        <taxon>Sphingobacteriales</taxon>
        <taxon>Sphingobacteriaceae</taxon>
        <taxon>Pedobacter</taxon>
    </lineage>
</organism>
<keyword evidence="2" id="KW-1185">Reference proteome</keyword>
<reference evidence="1 2" key="1">
    <citation type="submission" date="2019-03" db="EMBL/GenBank/DDBJ databases">
        <title>Genomic Encyclopedia of Archaeal and Bacterial Type Strains, Phase II (KMG-II): from individual species to whole genera.</title>
        <authorList>
            <person name="Goeker M."/>
        </authorList>
    </citation>
    <scope>NUCLEOTIDE SEQUENCE [LARGE SCALE GENOMIC DNA]</scope>
    <source>
        <strain evidence="1 2">DSM 19034</strain>
    </source>
</reference>
<evidence type="ECO:0000313" key="2">
    <source>
        <dbReference type="Proteomes" id="UP000295499"/>
    </source>
</evidence>
<protein>
    <submittedName>
        <fullName evidence="1">Uncharacterized protein</fullName>
    </submittedName>
</protein>
<gene>
    <name evidence="1" type="ORF">CLV32_0536</name>
</gene>
<dbReference type="EMBL" id="SNWM01000001">
    <property type="protein sequence ID" value="TDO24247.1"/>
    <property type="molecule type" value="Genomic_DNA"/>
</dbReference>
<proteinExistence type="predicted"/>
<evidence type="ECO:0000313" key="1">
    <source>
        <dbReference type="EMBL" id="TDO24247.1"/>
    </source>
</evidence>
<dbReference type="Proteomes" id="UP000295499">
    <property type="component" value="Unassembled WGS sequence"/>
</dbReference>
<comment type="caution">
    <text evidence="1">The sequence shown here is derived from an EMBL/GenBank/DDBJ whole genome shotgun (WGS) entry which is preliminary data.</text>
</comment>
<accession>A0A4R6IPY0</accession>
<name>A0A4R6IPY0_9SPHI</name>
<sequence>MVGLDAYFYIGINLTNKKRLMIHEPSNQIAGVAQINLRARFEAATTDQNQSSLLWYYFTNLWCYYS</sequence>